<comment type="caution">
    <text evidence="1">The sequence shown here is derived from an EMBL/GenBank/DDBJ whole genome shotgun (WGS) entry which is preliminary data.</text>
</comment>
<organism evidence="1">
    <name type="scientific">marine sediment metagenome</name>
    <dbReference type="NCBI Taxonomy" id="412755"/>
    <lineage>
        <taxon>unclassified sequences</taxon>
        <taxon>metagenomes</taxon>
        <taxon>ecological metagenomes</taxon>
    </lineage>
</organism>
<evidence type="ECO:0000313" key="1">
    <source>
        <dbReference type="EMBL" id="GAG80784.1"/>
    </source>
</evidence>
<sequence length="252" mass="29462">MHNSVTRNIFKKCTVYQEEFIKTFGFYLDELDKLCRLFSDIGLNKSEMKGLAENDQNIVKTYIFFVESSLTTLIGVLQLLSSNIYSDAYSLLRILYEAACLLHYANKSEDRKFELYIKFFKSGLSDREHSKGEWQLIKKAEKEYETEKPDLIPIRQLLNNYGSHISQAKIVHGNVTYIGVGSASQFFTSNFRNNRYLAVLDMLYFILLMTLEEMAKMYRVYKDISLLQQEISSLPNKFLQTIRPKLQDLIEK</sequence>
<protein>
    <submittedName>
        <fullName evidence="1">Uncharacterized protein</fullName>
    </submittedName>
</protein>
<accession>X1AFU3</accession>
<dbReference type="EMBL" id="BART01016367">
    <property type="protein sequence ID" value="GAG80784.1"/>
    <property type="molecule type" value="Genomic_DNA"/>
</dbReference>
<name>X1AFU3_9ZZZZ</name>
<dbReference type="AlphaFoldDB" id="X1AFU3"/>
<gene>
    <name evidence="1" type="ORF">S01H4_31496</name>
</gene>
<reference evidence="1" key="1">
    <citation type="journal article" date="2014" name="Front. Microbiol.">
        <title>High frequency of phylogenetically diverse reductive dehalogenase-homologous genes in deep subseafloor sedimentary metagenomes.</title>
        <authorList>
            <person name="Kawai M."/>
            <person name="Futagami T."/>
            <person name="Toyoda A."/>
            <person name="Takaki Y."/>
            <person name="Nishi S."/>
            <person name="Hori S."/>
            <person name="Arai W."/>
            <person name="Tsubouchi T."/>
            <person name="Morono Y."/>
            <person name="Uchiyama I."/>
            <person name="Ito T."/>
            <person name="Fujiyama A."/>
            <person name="Inagaki F."/>
            <person name="Takami H."/>
        </authorList>
    </citation>
    <scope>NUCLEOTIDE SEQUENCE</scope>
    <source>
        <strain evidence="1">Expedition CK06-06</strain>
    </source>
</reference>
<proteinExistence type="predicted"/>